<feature type="compositionally biased region" description="Acidic residues" evidence="1">
    <location>
        <begin position="354"/>
        <end position="393"/>
    </location>
</feature>
<dbReference type="AlphaFoldDB" id="A0A0G4H115"/>
<sequence>MPKAAVKSSKKTGAQEQAPEDEVYKSTPKSFVVKRGHVAHAASQLVRDLRLVMSPWCAKNLREKKDNKLRDFISIAGPLSVTHLQMLSQTDRGLYLRIARLPAGPTLTFRVHQFSTMRDVRKTQRKPRSTTRDFERSPLVVLNGFKRSWFKEGDDRGVTQEDPLPLTVSMLQNLFPPLDVKTMQLSECRRVALYSRNAETNLIEFRHFGVSVKASASSRGVRKLLMAGKKQLSAAGRSKDIGDFVLGGGGGGYSSGESDAEEVNSRGLSSEGRSKMSVSLTELGPRMQLQLIKVEEEVCEGAVLFHEYVHKTREELKELQKRAESIKEKRKERKEAAESKLDKRRKQIQKEQAEAFEEVEGQGGDEEEEEKEGAIEVDSDSQESSDDEEEEEEGVRTSDKKKRKAEEDSDEEEEEESSDEEEEEECGKAKKQKTTEQVSDEEDEEEDEGDEESEDEIMQGGAEALDKEREANLKAAQMIAQMMGTDKEKQKGPGRPSPSLSASKNKKETLARVKKEEEKGEKKGKGKEAVGGRKEKHTKKGLKKG</sequence>
<dbReference type="GO" id="GO:0030687">
    <property type="term" value="C:preribosome, large subunit precursor"/>
    <property type="evidence" value="ECO:0007669"/>
    <property type="project" value="TreeGrafter"/>
</dbReference>
<dbReference type="GO" id="GO:0006364">
    <property type="term" value="P:rRNA processing"/>
    <property type="evidence" value="ECO:0007669"/>
    <property type="project" value="InterPro"/>
</dbReference>
<dbReference type="Pfam" id="PF04427">
    <property type="entry name" value="Brix"/>
    <property type="match status" value="1"/>
</dbReference>
<accession>A0A0G4H115</accession>
<dbReference type="VEuPathDB" id="CryptoDB:Cvel_24245"/>
<feature type="region of interest" description="Disordered" evidence="1">
    <location>
        <begin position="253"/>
        <end position="276"/>
    </location>
</feature>
<dbReference type="PhylomeDB" id="A0A0G4H115"/>
<proteinExistence type="predicted"/>
<dbReference type="PANTHER" id="PTHR12661:SF5">
    <property type="entry name" value="SUPPRESSOR OF SWI4 1 HOMOLOG"/>
    <property type="match status" value="1"/>
</dbReference>
<evidence type="ECO:0000259" key="2">
    <source>
        <dbReference type="PROSITE" id="PS50833"/>
    </source>
</evidence>
<dbReference type="EMBL" id="CDMZ01001761">
    <property type="protein sequence ID" value="CEM37184.1"/>
    <property type="molecule type" value="Genomic_DNA"/>
</dbReference>
<dbReference type="GO" id="GO:0019843">
    <property type="term" value="F:rRNA binding"/>
    <property type="evidence" value="ECO:0007669"/>
    <property type="project" value="InterPro"/>
</dbReference>
<evidence type="ECO:0000256" key="1">
    <source>
        <dbReference type="SAM" id="MobiDB-lite"/>
    </source>
</evidence>
<dbReference type="InterPro" id="IPR045112">
    <property type="entry name" value="PPAN-like"/>
</dbReference>
<feature type="compositionally biased region" description="Acidic residues" evidence="1">
    <location>
        <begin position="438"/>
        <end position="457"/>
    </location>
</feature>
<feature type="domain" description="Brix" evidence="2">
    <location>
        <begin position="28"/>
        <end position="300"/>
    </location>
</feature>
<feature type="region of interest" description="Disordered" evidence="1">
    <location>
        <begin position="1"/>
        <end position="25"/>
    </location>
</feature>
<dbReference type="PANTHER" id="PTHR12661">
    <property type="entry name" value="PETER PAN-RELATED"/>
    <property type="match status" value="1"/>
</dbReference>
<dbReference type="GO" id="GO:0000027">
    <property type="term" value="P:ribosomal large subunit assembly"/>
    <property type="evidence" value="ECO:0007669"/>
    <property type="project" value="TreeGrafter"/>
</dbReference>
<gene>
    <name evidence="3" type="ORF">Cvel_24245</name>
</gene>
<reference evidence="3" key="1">
    <citation type="submission" date="2014-11" db="EMBL/GenBank/DDBJ databases">
        <authorList>
            <person name="Otto D Thomas"/>
            <person name="Naeem Raeece"/>
        </authorList>
    </citation>
    <scope>NUCLEOTIDE SEQUENCE</scope>
</reference>
<dbReference type="SMART" id="SM00879">
    <property type="entry name" value="Brix"/>
    <property type="match status" value="1"/>
</dbReference>
<protein>
    <recommendedName>
        <fullName evidence="2">Brix domain-containing protein</fullName>
    </recommendedName>
</protein>
<dbReference type="InterPro" id="IPR007109">
    <property type="entry name" value="Brix"/>
</dbReference>
<dbReference type="PROSITE" id="PS50833">
    <property type="entry name" value="BRIX"/>
    <property type="match status" value="1"/>
</dbReference>
<evidence type="ECO:0000313" key="3">
    <source>
        <dbReference type="EMBL" id="CEM37184.1"/>
    </source>
</evidence>
<name>A0A0G4H115_9ALVE</name>
<feature type="compositionally biased region" description="Basic and acidic residues" evidence="1">
    <location>
        <begin position="505"/>
        <end position="533"/>
    </location>
</feature>
<feature type="compositionally biased region" description="Basic residues" evidence="1">
    <location>
        <begin position="534"/>
        <end position="545"/>
    </location>
</feature>
<organism evidence="3">
    <name type="scientific">Chromera velia CCMP2878</name>
    <dbReference type="NCBI Taxonomy" id="1169474"/>
    <lineage>
        <taxon>Eukaryota</taxon>
        <taxon>Sar</taxon>
        <taxon>Alveolata</taxon>
        <taxon>Colpodellida</taxon>
        <taxon>Chromeraceae</taxon>
        <taxon>Chromera</taxon>
    </lineage>
</organism>
<feature type="region of interest" description="Disordered" evidence="1">
    <location>
        <begin position="326"/>
        <end position="545"/>
    </location>
</feature>
<feature type="compositionally biased region" description="Acidic residues" evidence="1">
    <location>
        <begin position="407"/>
        <end position="425"/>
    </location>
</feature>
<feature type="compositionally biased region" description="Basic and acidic residues" evidence="1">
    <location>
        <begin position="326"/>
        <end position="341"/>
    </location>
</feature>